<accession>M5JJP4</accession>
<evidence type="ECO:0000256" key="1">
    <source>
        <dbReference type="SAM" id="MobiDB-lite"/>
    </source>
</evidence>
<name>M5JJP4_9HYPH</name>
<protein>
    <submittedName>
        <fullName evidence="2">Uncharacterized protein</fullName>
    </submittedName>
</protein>
<evidence type="ECO:0000313" key="2">
    <source>
        <dbReference type="EMBL" id="ELT46427.1"/>
    </source>
</evidence>
<reference evidence="2 3" key="1">
    <citation type="journal article" date="2013" name="Gut Pathog.">
        <title>Draft genome of Ochrobactrum intermedium strain M86 isolated from non-ulcer dyspeptic individual from India.</title>
        <authorList>
            <person name="Kulkarni G."/>
            <person name="Dhotre D."/>
            <person name="Dharne M."/>
            <person name="Shetty S."/>
            <person name="Chowdhury S."/>
            <person name="Misra V."/>
            <person name="Misra S."/>
            <person name="Patole M."/>
            <person name="Shouche Y."/>
        </authorList>
    </citation>
    <scope>NUCLEOTIDE SEQUENCE [LARGE SCALE GENOMIC DNA]</scope>
    <source>
        <strain evidence="2 3">M86</strain>
    </source>
</reference>
<dbReference type="Proteomes" id="UP000011971">
    <property type="component" value="Unassembled WGS sequence"/>
</dbReference>
<sequence length="75" mass="8278">MVFLLTKKKKGLLFTAHRIPRFGAQPLWLFGAVGTRNPVGPVATVFPEFIARDGQERADGGRQGNKRRGWCGPQA</sequence>
<evidence type="ECO:0000313" key="3">
    <source>
        <dbReference type="Proteomes" id="UP000011971"/>
    </source>
</evidence>
<dbReference type="AlphaFoldDB" id="M5JJP4"/>
<organism evidence="2 3">
    <name type="scientific">Brucella intermedia M86</name>
    <dbReference type="NCBI Taxonomy" id="1234597"/>
    <lineage>
        <taxon>Bacteria</taxon>
        <taxon>Pseudomonadati</taxon>
        <taxon>Pseudomonadota</taxon>
        <taxon>Alphaproteobacteria</taxon>
        <taxon>Hyphomicrobiales</taxon>
        <taxon>Brucellaceae</taxon>
        <taxon>Brucella/Ochrobactrum group</taxon>
        <taxon>Brucella</taxon>
    </lineage>
</organism>
<dbReference type="EMBL" id="AOGE01000090">
    <property type="protein sequence ID" value="ELT46427.1"/>
    <property type="molecule type" value="Genomic_DNA"/>
</dbReference>
<feature type="region of interest" description="Disordered" evidence="1">
    <location>
        <begin position="54"/>
        <end position="75"/>
    </location>
</feature>
<gene>
    <name evidence="2" type="ORF">D584_24765</name>
</gene>
<comment type="caution">
    <text evidence="2">The sequence shown here is derived from an EMBL/GenBank/DDBJ whole genome shotgun (WGS) entry which is preliminary data.</text>
</comment>
<proteinExistence type="predicted"/>